<comment type="subcellular location">
    <subcellularLocation>
        <location evidence="1">Membrane</location>
        <topology evidence="1">Multi-pass membrane protein</topology>
    </subcellularLocation>
</comment>
<gene>
    <name evidence="7" type="ORF">H9649_14010</name>
</gene>
<evidence type="ECO:0000313" key="7">
    <source>
        <dbReference type="EMBL" id="MBD7985706.1"/>
    </source>
</evidence>
<evidence type="ECO:0000313" key="8">
    <source>
        <dbReference type="Proteomes" id="UP000626786"/>
    </source>
</evidence>
<feature type="transmembrane region" description="Helical" evidence="6">
    <location>
        <begin position="526"/>
        <end position="548"/>
    </location>
</feature>
<keyword evidence="3 6" id="KW-0812">Transmembrane</keyword>
<sequence length="603" mass="66983">MNTSHIEAVHYLPVSLVFKRGVISVKHFSHHCKRAGLATILLLVLLIKPVFAAEFYSDLYIAIGDAIMSTKQGQEAETEKALAEFEEAWSIIKPSAHTEASEVEKSLQVVLDAQNSEDRLEALTVLSKSLHNLEKAENPVDEQAERAKFAKAIQPGLDDFEEAIQSGNRQAMEDANKRFIVSWTKNERPVREQDIAAYGKIETHTAFIRITLAADELDQDALEQQFSDLQKAISDFSNGKKITEASGDYSLVSLIELLEKSKQQVETGKYEKAVESLREFITTWPNVEGEIRTKNASLYQKIENDIPMLVSGLSKKSVNEQEIVSQLDNFKQQIALLQGDSSYSFWDSALILLREGLEALLIIIGLVAFLKRADQEHAKRWVYIGAILGIAVSATAAILMSTFFQSVTVGMNRERMEGYIGLVAAALMIGVGIWLHSKSTVLSWNHYISKRLNHAISKQSVWAMAFISFLAVFREGAETIVFYAGIAPKMSTAEFSAGIALAFVILIVVAIVLLRMTGRIPIHRFFAVATFFIYILAFKIIGVSMHALQLTNVIPTHAMSGLPIVNLIGFYPTTETIIAQTLLVVLVVATIVYKRKQEKAIVS</sequence>
<reference evidence="7 8" key="1">
    <citation type="submission" date="2020-08" db="EMBL/GenBank/DDBJ databases">
        <title>A Genomic Blueprint of the Chicken Gut Microbiome.</title>
        <authorList>
            <person name="Gilroy R."/>
            <person name="Ravi A."/>
            <person name="Getino M."/>
            <person name="Pursley I."/>
            <person name="Horton D.L."/>
            <person name="Alikhan N.-F."/>
            <person name="Baker D."/>
            <person name="Gharbi K."/>
            <person name="Hall N."/>
            <person name="Watson M."/>
            <person name="Adriaenssens E.M."/>
            <person name="Foster-Nyarko E."/>
            <person name="Jarju S."/>
            <person name="Secka A."/>
            <person name="Antonio M."/>
            <person name="Oren A."/>
            <person name="Chaudhuri R."/>
            <person name="La Ragione R.M."/>
            <person name="Hildebrand F."/>
            <person name="Pallen M.J."/>
        </authorList>
    </citation>
    <scope>NUCLEOTIDE SEQUENCE [LARGE SCALE GENOMIC DNA]</scope>
    <source>
        <strain evidence="7 8">Sa2YVA2</strain>
    </source>
</reference>
<comment type="similarity">
    <text evidence="2">Belongs to the oxidase-dependent Fe transporter (OFeT) (TC 9.A.10.1) family.</text>
</comment>
<dbReference type="EMBL" id="JACSQN010000013">
    <property type="protein sequence ID" value="MBD7985706.1"/>
    <property type="molecule type" value="Genomic_DNA"/>
</dbReference>
<feature type="transmembrane region" description="Helical" evidence="6">
    <location>
        <begin position="493"/>
        <end position="514"/>
    </location>
</feature>
<comment type="caution">
    <text evidence="7">The sequence shown here is derived from an EMBL/GenBank/DDBJ whole genome shotgun (WGS) entry which is preliminary data.</text>
</comment>
<protein>
    <submittedName>
        <fullName evidence="7">FTR1 family protein</fullName>
    </submittedName>
</protein>
<proteinExistence type="inferred from homology"/>
<feature type="transmembrane region" description="Helical" evidence="6">
    <location>
        <begin position="455"/>
        <end position="473"/>
    </location>
</feature>
<keyword evidence="4 6" id="KW-1133">Transmembrane helix</keyword>
<evidence type="ECO:0000256" key="4">
    <source>
        <dbReference type="ARBA" id="ARBA00022989"/>
    </source>
</evidence>
<evidence type="ECO:0000256" key="2">
    <source>
        <dbReference type="ARBA" id="ARBA00008333"/>
    </source>
</evidence>
<feature type="transmembrane region" description="Helical" evidence="6">
    <location>
        <begin position="568"/>
        <end position="593"/>
    </location>
</feature>
<dbReference type="Pfam" id="PF03239">
    <property type="entry name" value="FTR1"/>
    <property type="match status" value="1"/>
</dbReference>
<dbReference type="InterPro" id="IPR004923">
    <property type="entry name" value="FTR1/Fip1/EfeU"/>
</dbReference>
<evidence type="ECO:0000256" key="6">
    <source>
        <dbReference type="SAM" id="Phobius"/>
    </source>
</evidence>
<dbReference type="PANTHER" id="PTHR31632:SF2">
    <property type="entry name" value="PLASMA MEMBRANE IRON PERMEASE"/>
    <property type="match status" value="1"/>
</dbReference>
<evidence type="ECO:0000256" key="5">
    <source>
        <dbReference type="ARBA" id="ARBA00023136"/>
    </source>
</evidence>
<keyword evidence="8" id="KW-1185">Reference proteome</keyword>
<feature type="transmembrane region" description="Helical" evidence="6">
    <location>
        <begin position="382"/>
        <end position="404"/>
    </location>
</feature>
<accession>A0ABR8UCF8</accession>
<name>A0ABR8UCF8_9BACL</name>
<organism evidence="7 8">
    <name type="scientific">Sporosarcina quadrami</name>
    <dbReference type="NCBI Taxonomy" id="2762234"/>
    <lineage>
        <taxon>Bacteria</taxon>
        <taxon>Bacillati</taxon>
        <taxon>Bacillota</taxon>
        <taxon>Bacilli</taxon>
        <taxon>Bacillales</taxon>
        <taxon>Caryophanaceae</taxon>
        <taxon>Sporosarcina</taxon>
    </lineage>
</organism>
<evidence type="ECO:0000256" key="3">
    <source>
        <dbReference type="ARBA" id="ARBA00022692"/>
    </source>
</evidence>
<evidence type="ECO:0000256" key="1">
    <source>
        <dbReference type="ARBA" id="ARBA00004141"/>
    </source>
</evidence>
<keyword evidence="5 6" id="KW-0472">Membrane</keyword>
<dbReference type="PANTHER" id="PTHR31632">
    <property type="entry name" value="IRON TRANSPORTER FTH1"/>
    <property type="match status" value="1"/>
</dbReference>
<dbReference type="Proteomes" id="UP000626786">
    <property type="component" value="Unassembled WGS sequence"/>
</dbReference>
<feature type="transmembrane region" description="Helical" evidence="6">
    <location>
        <begin position="416"/>
        <end position="435"/>
    </location>
</feature>
<feature type="transmembrane region" description="Helical" evidence="6">
    <location>
        <begin position="351"/>
        <end position="370"/>
    </location>
</feature>